<dbReference type="Gene3D" id="3.90.550.50">
    <property type="match status" value="1"/>
</dbReference>
<accession>A0A164VUV5</accession>
<comment type="subcellular location">
    <subcellularLocation>
        <location evidence="1">Membrane</location>
        <topology evidence="1">Single-pass type II membrane protein</topology>
    </subcellularLocation>
</comment>
<evidence type="ECO:0000256" key="5">
    <source>
        <dbReference type="ARBA" id="ARBA00022676"/>
    </source>
</evidence>
<comment type="similarity">
    <text evidence="3">Belongs to the glycosyltransferase 31 family. Beta3-Gal-T subfamily.</text>
</comment>
<evidence type="ECO:0000256" key="2">
    <source>
        <dbReference type="ARBA" id="ARBA00004922"/>
    </source>
</evidence>
<dbReference type="Proteomes" id="UP000076858">
    <property type="component" value="Unassembled WGS sequence"/>
</dbReference>
<name>A0A164VUV5_9CRUS</name>
<evidence type="ECO:0000256" key="6">
    <source>
        <dbReference type="ARBA" id="ARBA00022679"/>
    </source>
</evidence>
<gene>
    <name evidence="13" type="ORF">APZ42_022807</name>
</gene>
<keyword evidence="5" id="KW-0328">Glycosyltransferase</keyword>
<dbReference type="PANTHER" id="PTHR23033">
    <property type="entry name" value="BETA1,3-GALACTOSYLTRANSFERASE"/>
    <property type="match status" value="1"/>
</dbReference>
<protein>
    <recommendedName>
        <fullName evidence="4">N-acetylgalactosaminide beta-1,3-galactosyltransferase</fullName>
        <ecNumber evidence="4">2.4.1.122</ecNumber>
    </recommendedName>
</protein>
<dbReference type="STRING" id="35525.A0A164VUV5"/>
<evidence type="ECO:0000259" key="12">
    <source>
        <dbReference type="Pfam" id="PF02434"/>
    </source>
</evidence>
<organism evidence="13 14">
    <name type="scientific">Daphnia magna</name>
    <dbReference type="NCBI Taxonomy" id="35525"/>
    <lineage>
        <taxon>Eukaryota</taxon>
        <taxon>Metazoa</taxon>
        <taxon>Ecdysozoa</taxon>
        <taxon>Arthropoda</taxon>
        <taxon>Crustacea</taxon>
        <taxon>Branchiopoda</taxon>
        <taxon>Diplostraca</taxon>
        <taxon>Cladocera</taxon>
        <taxon>Anomopoda</taxon>
        <taxon>Daphniidae</taxon>
        <taxon>Daphnia</taxon>
    </lineage>
</organism>
<feature type="domain" description="Fringe-like glycosyltransferase" evidence="12">
    <location>
        <begin position="88"/>
        <end position="187"/>
    </location>
</feature>
<keyword evidence="14" id="KW-1185">Reference proteome</keyword>
<evidence type="ECO:0000256" key="8">
    <source>
        <dbReference type="ARBA" id="ARBA00022741"/>
    </source>
</evidence>
<evidence type="ECO:0000313" key="13">
    <source>
        <dbReference type="EMBL" id="KZS12679.1"/>
    </source>
</evidence>
<dbReference type="OrthoDB" id="414175at2759"/>
<comment type="caution">
    <text evidence="13">The sequence shown here is derived from an EMBL/GenBank/DDBJ whole genome shotgun (WGS) entry which is preliminary data.</text>
</comment>
<evidence type="ECO:0000256" key="4">
    <source>
        <dbReference type="ARBA" id="ARBA00012557"/>
    </source>
</evidence>
<evidence type="ECO:0000256" key="9">
    <source>
        <dbReference type="ARBA" id="ARBA00022968"/>
    </source>
</evidence>
<dbReference type="EMBL" id="LRGB01001361">
    <property type="protein sequence ID" value="KZS12679.1"/>
    <property type="molecule type" value="Genomic_DNA"/>
</dbReference>
<keyword evidence="9" id="KW-0735">Signal-anchor</keyword>
<keyword evidence="10" id="KW-1133">Transmembrane helix</keyword>
<dbReference type="PANTHER" id="PTHR23033:SF14">
    <property type="entry name" value="GLYCOPROTEIN-N-ACETYLGALACTOSAMINE 3-BETA-GALACTOSYLTRANSFERASE 1-RELATED"/>
    <property type="match status" value="1"/>
</dbReference>
<reference evidence="13 14" key="1">
    <citation type="submission" date="2016-03" db="EMBL/GenBank/DDBJ databases">
        <title>EvidentialGene: Evidence-directed Construction of Genes on Genomes.</title>
        <authorList>
            <person name="Gilbert D.G."/>
            <person name="Choi J.-H."/>
            <person name="Mockaitis K."/>
            <person name="Colbourne J."/>
            <person name="Pfrender M."/>
        </authorList>
    </citation>
    <scope>NUCLEOTIDE SEQUENCE [LARGE SCALE GENOMIC DNA]</scope>
    <source>
        <strain evidence="13 14">Xinb3</strain>
        <tissue evidence="13">Complete organism</tissue>
    </source>
</reference>
<dbReference type="EC" id="2.4.1.122" evidence="4"/>
<dbReference type="GO" id="GO:0016263">
    <property type="term" value="F:glycoprotein-N-acetylgalactosamine 3-beta-galactosyltransferase activity"/>
    <property type="evidence" value="ECO:0007669"/>
    <property type="project" value="UniProtKB-EC"/>
</dbReference>
<comment type="pathway">
    <text evidence="2">Protein modification; protein glycosylation.</text>
</comment>
<keyword evidence="8" id="KW-0547">Nucleotide-binding</keyword>
<keyword evidence="7" id="KW-0812">Transmembrane</keyword>
<evidence type="ECO:0000313" key="14">
    <source>
        <dbReference type="Proteomes" id="UP000076858"/>
    </source>
</evidence>
<keyword evidence="6" id="KW-0808">Transferase</keyword>
<evidence type="ECO:0000256" key="11">
    <source>
        <dbReference type="ARBA" id="ARBA00023136"/>
    </source>
</evidence>
<evidence type="ECO:0000256" key="10">
    <source>
        <dbReference type="ARBA" id="ARBA00022989"/>
    </source>
</evidence>
<dbReference type="InterPro" id="IPR003378">
    <property type="entry name" value="Fringe-like_glycosylTrfase"/>
</dbReference>
<dbReference type="GO" id="GO:0016020">
    <property type="term" value="C:membrane"/>
    <property type="evidence" value="ECO:0007669"/>
    <property type="project" value="UniProtKB-SubCell"/>
</dbReference>
<evidence type="ECO:0000256" key="1">
    <source>
        <dbReference type="ARBA" id="ARBA00004606"/>
    </source>
</evidence>
<evidence type="ECO:0000256" key="3">
    <source>
        <dbReference type="ARBA" id="ARBA00006462"/>
    </source>
</evidence>
<keyword evidence="11" id="KW-0472">Membrane</keyword>
<dbReference type="AlphaFoldDB" id="A0A164VUV5"/>
<proteinExistence type="inferred from homology"/>
<sequence>MFLFRRPRFLLWLCLNVFFVVDIVLNSGWITKKSHQLIPVSVNLVNPTSSAVTQSRFPLETRNEPDVKIQLLCWVSSTFSLSISHAENVIRETWGKRCDKLLFVYTNDTNNGKEERLSETDNAGIIRIVGRTTSEVLQHLYDHHLNDSHWFLKADENTYVVVEQLKTMLSVQDTKTPFYLAANDKEHPSIIGDVYVFNRAAIRRLVHHFRHPDVHQSSDEVNCKRWGHFRNSGKISVVLPTSFNRECLHRLGIVSYNTRDERGCERFLSNRLATELANHVNLVHSGDRCISRTVVIFRGVQYNQFHVYEHMLYRLKIIPDVLRH</sequence>
<dbReference type="Pfam" id="PF02434">
    <property type="entry name" value="Fringe"/>
    <property type="match status" value="1"/>
</dbReference>
<dbReference type="InterPro" id="IPR026050">
    <property type="entry name" value="C1GALT1/C1GALT1_chp1"/>
</dbReference>
<dbReference type="GO" id="GO:0000166">
    <property type="term" value="F:nucleotide binding"/>
    <property type="evidence" value="ECO:0007669"/>
    <property type="project" value="UniProtKB-KW"/>
</dbReference>
<evidence type="ECO:0000256" key="7">
    <source>
        <dbReference type="ARBA" id="ARBA00022692"/>
    </source>
</evidence>